<dbReference type="SUPFAM" id="SSF48452">
    <property type="entry name" value="TPR-like"/>
    <property type="match status" value="1"/>
</dbReference>
<protein>
    <submittedName>
        <fullName evidence="1">Starch-binding associating with outer membrane</fullName>
    </submittedName>
</protein>
<dbReference type="OrthoDB" id="725917at2"/>
<dbReference type="PROSITE" id="PS51257">
    <property type="entry name" value="PROKAR_LIPOPROTEIN"/>
    <property type="match status" value="1"/>
</dbReference>
<reference evidence="2" key="1">
    <citation type="submission" date="2016-10" db="EMBL/GenBank/DDBJ databases">
        <authorList>
            <person name="Varghese N."/>
            <person name="Submissions S."/>
        </authorList>
    </citation>
    <scope>NUCLEOTIDE SEQUENCE [LARGE SCALE GENOMIC DNA]</scope>
    <source>
        <strain evidence="2">DSM 24499</strain>
    </source>
</reference>
<proteinExistence type="predicted"/>
<organism evidence="1 2">
    <name type="scientific">Zunongwangia mangrovi</name>
    <dbReference type="NCBI Taxonomy" id="1334022"/>
    <lineage>
        <taxon>Bacteria</taxon>
        <taxon>Pseudomonadati</taxon>
        <taxon>Bacteroidota</taxon>
        <taxon>Flavobacteriia</taxon>
        <taxon>Flavobacteriales</taxon>
        <taxon>Flavobacteriaceae</taxon>
        <taxon>Zunongwangia</taxon>
    </lineage>
</organism>
<evidence type="ECO:0000313" key="1">
    <source>
        <dbReference type="EMBL" id="SFB86317.1"/>
    </source>
</evidence>
<sequence length="489" mass="56098">MRIMKTIKQLYTIRFLIIFSTFFISGCESWTDIDTDPDSITAGPAITEDIMLIGVESEWVAMANEKFETWYGYPTWLSWFAIEGSNAIVNVDPSFGNEVWNSYSYSLKHAVELYDFAEENGNTHYQGIAGVIAAHHWFYIADVYDQAPLEQAMTGLENQQPELATQDELYAHANALLDEAIDLFQNTDGGELLPGTDDYMLNGDIDSWTRFAYSLKARQAMRRIYAPGIDQNTQITQILSYLENGMSSNDDNVMWRHLEDLANANPLYNYMTRAYSGGRGLTPGNFLIDMMNDFEDPRRPIMFTNAEADPDGYMGHYAGSAVQAGNRPSHYRFEYLSMSYPDHIMLYSESKFLEAEAYAFRGEWDLAEVAMKEGNRADMEYMEVPDAEITSYNTQASLDMPTNLEDAQQLIIQQKYLSNIFRTGETYFDYVRTGYPEFDFEYMIQNANANNTFARRFPYPLNEIERNPNVTAVGQPDWFNEGTTWDNKN</sequence>
<accession>A0A1I1EH30</accession>
<dbReference type="EMBL" id="FOKV01000001">
    <property type="protein sequence ID" value="SFB86317.1"/>
    <property type="molecule type" value="Genomic_DNA"/>
</dbReference>
<evidence type="ECO:0000313" key="2">
    <source>
        <dbReference type="Proteomes" id="UP000199438"/>
    </source>
</evidence>
<dbReference type="InterPro" id="IPR011990">
    <property type="entry name" value="TPR-like_helical_dom_sf"/>
</dbReference>
<name>A0A1I1EH30_9FLAO</name>
<gene>
    <name evidence="1" type="ORF">SAMN04487907_101953</name>
</gene>
<dbReference type="Proteomes" id="UP000199438">
    <property type="component" value="Unassembled WGS sequence"/>
</dbReference>
<keyword evidence="2" id="KW-1185">Reference proteome</keyword>
<dbReference type="STRING" id="1334022.SAMN04487907_101953"/>
<dbReference type="Gene3D" id="1.25.40.390">
    <property type="match status" value="1"/>
</dbReference>
<dbReference type="Pfam" id="PF12771">
    <property type="entry name" value="SusD-like_2"/>
    <property type="match status" value="1"/>
</dbReference>
<dbReference type="AlphaFoldDB" id="A0A1I1EH30"/>
<dbReference type="InterPro" id="IPR041662">
    <property type="entry name" value="SusD-like_2"/>
</dbReference>